<feature type="transmembrane region" description="Helical" evidence="9">
    <location>
        <begin position="1192"/>
        <end position="1216"/>
    </location>
</feature>
<evidence type="ECO:0000256" key="9">
    <source>
        <dbReference type="SAM" id="Phobius"/>
    </source>
</evidence>
<evidence type="ECO:0000256" key="5">
    <source>
        <dbReference type="ARBA" id="ARBA00023136"/>
    </source>
</evidence>
<dbReference type="Pfam" id="PF00094">
    <property type="entry name" value="VWD"/>
    <property type="match status" value="1"/>
</dbReference>
<dbReference type="PANTHER" id="PTHR11119">
    <property type="entry name" value="XANTHINE-URACIL / VITAMIN C PERMEASE FAMILY MEMBER"/>
    <property type="match status" value="1"/>
</dbReference>
<dbReference type="GO" id="GO:0022857">
    <property type="term" value="F:transmembrane transporter activity"/>
    <property type="evidence" value="ECO:0007669"/>
    <property type="project" value="InterPro"/>
</dbReference>
<dbReference type="Pfam" id="PF26129">
    <property type="entry name" value="Vwde"/>
    <property type="match status" value="1"/>
</dbReference>
<dbReference type="InterPro" id="IPR000742">
    <property type="entry name" value="EGF"/>
</dbReference>
<dbReference type="GO" id="GO:0007156">
    <property type="term" value="P:homophilic cell adhesion via plasma membrane adhesion molecules"/>
    <property type="evidence" value="ECO:0007669"/>
    <property type="project" value="InterPro"/>
</dbReference>
<organism evidence="14 15">
    <name type="scientific">Dimorphilus gyrociliatus</name>
    <dbReference type="NCBI Taxonomy" id="2664684"/>
    <lineage>
        <taxon>Eukaryota</taxon>
        <taxon>Metazoa</taxon>
        <taxon>Spiralia</taxon>
        <taxon>Lophotrochozoa</taxon>
        <taxon>Annelida</taxon>
        <taxon>Polychaeta</taxon>
        <taxon>Polychaeta incertae sedis</taxon>
        <taxon>Dinophilidae</taxon>
        <taxon>Dimorphilus</taxon>
    </lineage>
</organism>
<dbReference type="InterPro" id="IPR006043">
    <property type="entry name" value="NCS2"/>
</dbReference>
<feature type="transmembrane region" description="Helical" evidence="9">
    <location>
        <begin position="1564"/>
        <end position="1581"/>
    </location>
</feature>
<feature type="domain" description="VWFD" evidence="13">
    <location>
        <begin position="416"/>
        <end position="603"/>
    </location>
</feature>
<dbReference type="InterPro" id="IPR002126">
    <property type="entry name" value="Cadherin-like_dom"/>
</dbReference>
<evidence type="ECO:0000256" key="2">
    <source>
        <dbReference type="ARBA" id="ARBA00008821"/>
    </source>
</evidence>
<accession>A0A7I8VJM9</accession>
<evidence type="ECO:0000259" key="13">
    <source>
        <dbReference type="PROSITE" id="PS51233"/>
    </source>
</evidence>
<feature type="transmembrane region" description="Helical" evidence="9">
    <location>
        <begin position="1593"/>
        <end position="1620"/>
    </location>
</feature>
<evidence type="ECO:0000256" key="1">
    <source>
        <dbReference type="ARBA" id="ARBA00004141"/>
    </source>
</evidence>
<feature type="transmembrane region" description="Helical" evidence="9">
    <location>
        <begin position="1532"/>
        <end position="1552"/>
    </location>
</feature>
<proteinExistence type="inferred from homology"/>
<feature type="disulfide bond" evidence="7">
    <location>
        <begin position="799"/>
        <end position="808"/>
    </location>
</feature>
<evidence type="ECO:0000256" key="8">
    <source>
        <dbReference type="SAM" id="MobiDB-lite"/>
    </source>
</evidence>
<keyword evidence="7" id="KW-0245">EGF-like domain</keyword>
<dbReference type="Proteomes" id="UP000549394">
    <property type="component" value="Unassembled WGS sequence"/>
</dbReference>
<dbReference type="InterPro" id="IPR001846">
    <property type="entry name" value="VWF_type-D"/>
</dbReference>
<feature type="transmembrane region" description="Helical" evidence="9">
    <location>
        <begin position="1010"/>
        <end position="1031"/>
    </location>
</feature>
<comment type="subcellular location">
    <subcellularLocation>
        <location evidence="1">Membrane</location>
        <topology evidence="1">Multi-pass membrane protein</topology>
    </subcellularLocation>
</comment>
<dbReference type="GO" id="GO:0005509">
    <property type="term" value="F:calcium ion binding"/>
    <property type="evidence" value="ECO:0007669"/>
    <property type="project" value="UniProtKB-UniRule"/>
</dbReference>
<evidence type="ECO:0000256" key="10">
    <source>
        <dbReference type="SAM" id="SignalP"/>
    </source>
</evidence>
<evidence type="ECO:0000256" key="4">
    <source>
        <dbReference type="ARBA" id="ARBA00022989"/>
    </source>
</evidence>
<feature type="region of interest" description="Disordered" evidence="8">
    <location>
        <begin position="1122"/>
        <end position="1142"/>
    </location>
</feature>
<dbReference type="SMART" id="SM00216">
    <property type="entry name" value="VWD"/>
    <property type="match status" value="1"/>
</dbReference>
<comment type="caution">
    <text evidence="14">The sequence shown here is derived from an EMBL/GenBank/DDBJ whole genome shotgun (WGS) entry which is preliminary data.</text>
</comment>
<keyword evidence="15" id="KW-1185">Reference proteome</keyword>
<dbReference type="InterPro" id="IPR058727">
    <property type="entry name" value="Helical_Vwde"/>
</dbReference>
<name>A0A7I8VJM9_9ANNE</name>
<feature type="domain" description="Cadherin" evidence="12">
    <location>
        <begin position="347"/>
        <end position="417"/>
    </location>
</feature>
<feature type="chain" id="PRO_5029584389" evidence="10">
    <location>
        <begin position="24"/>
        <end position="1688"/>
    </location>
</feature>
<keyword evidence="3 9" id="KW-0812">Transmembrane</keyword>
<gene>
    <name evidence="14" type="ORF">DGYR_LOCUS5110</name>
</gene>
<feature type="disulfide bond" evidence="7">
    <location>
        <begin position="781"/>
        <end position="791"/>
    </location>
</feature>
<feature type="transmembrane region" description="Helical" evidence="9">
    <location>
        <begin position="1357"/>
        <end position="1374"/>
    </location>
</feature>
<reference evidence="14 15" key="1">
    <citation type="submission" date="2020-08" db="EMBL/GenBank/DDBJ databases">
        <authorList>
            <person name="Hejnol A."/>
        </authorList>
    </citation>
    <scope>NUCLEOTIDE SEQUENCE [LARGE SCALE GENOMIC DNA]</scope>
</reference>
<feature type="signal peptide" evidence="10">
    <location>
        <begin position="1"/>
        <end position="23"/>
    </location>
</feature>
<comment type="caution">
    <text evidence="7">Lacks conserved residue(s) required for the propagation of feature annotation.</text>
</comment>
<dbReference type="EMBL" id="CAJFCJ010000006">
    <property type="protein sequence ID" value="CAD5116485.1"/>
    <property type="molecule type" value="Genomic_DNA"/>
</dbReference>
<feature type="transmembrane region" description="Helical" evidence="9">
    <location>
        <begin position="1236"/>
        <end position="1257"/>
    </location>
</feature>
<keyword evidence="7" id="KW-1015">Disulfide bond</keyword>
<dbReference type="Pfam" id="PF00860">
    <property type="entry name" value="Xan_ur_permease"/>
    <property type="match status" value="1"/>
</dbReference>
<evidence type="ECO:0000256" key="3">
    <source>
        <dbReference type="ARBA" id="ARBA00022692"/>
    </source>
</evidence>
<sequence>MLRPLTASILCLLCITSLPLNSAQPKENCTEEKILDAVFCFIEPIAELIPVLKQTEHLNPAGRKLQSLMETSIKDVRKNLFYMEKIGSDLKEIGANLRSLIAKSRTKKLQKAEALKMIRNFNKTAGFNFFLSNLQTTLAPFGHYLSKMKVDNKRIDRNSISDIIKGSGYESNRNIDKLLNIAMCLLNISDYEDFEDSLEFMKCFYDCESLPTVGTCLQNTFSNCSDSTFTTLRNLIMRVFVDGLSPKFDKCYFNVDEPSNGIKLEEGQDGKLIEFGLYGPPFLYCTSLDDISPSLIDIIIDFLMGEEEKCQVEVQISNKNYMDDLISNIAPIIGDAQCKDDTTINQFSIGSQSCTFTIDEDNWTEPMNITLTANIDRQKDGEFEGRLGLKLYVNDEHKASKSLKVTVEDKDDDRPSICRVLSNSHILTFDKRFYNNFYDGYFVLYQTNDKDYEVQTVHQRCEGNASCVCAIFVRSKDDVMAFDMCRRRNEEKPKSIKFSTYVQGELTVGTKIYRRDEGMRYEVVLPSGTNVKVAQHGFFLHVYITGTPADTNRTEGLCGFYNGDPSDDLKLRNGSDFTGDGTGEGEQPRAFNLDWRVPTKDRLYDGANKNDNSAMISYCRCNHVILAGVQGSCEHGPVETCNIYGEEVSHHLPLITRHSNKHKNESITDNYDIKENEWNPPELPAWTRPTEAEARANCIEEIQNTHPLLKNPDYCSAPLNIFDPLTYDEEIEICIQDTQFTKDTRKWTKWSVEAAKELCMSQVHWQRDMFDDYRVLANKSCINDCSNQGICTDEGSCQCNEDIGGGDCSLSLGSEGLQVRGMLRNGLCDTRRENCSSIVLFGNNVLNRRDIKCQLKEVTVSGTNVKVTGKEDTVDAVSVSNSQFYCPLPQVGSYRVSFASPRLATMRRMKRSISTFMETLLFISHDTACYTCATRGQNGECIRRKERDHCVIDDNCFMDLEEKPKDDCRICNATESTADWSFKHEKKCKDLEREEEKKKSDDKRLKKIRIGTSISLSVIIIVVAIILYVAIGRHEKVSDTDSDIGNDLPVKELKTGNGITGYDNEVFADEQKINTLENELARLKQGERIRTTSVSSLGSIGIGGAGPTTFSKPTFTHVYDNRSYRSRENSHSGTLPRTNRVENKPKSDKLEYKFKMAEEDIELNGDNGETESGVDCKIERFIKYRVGERPPLLLTAVYAFEHLLIVISTPIIFATFLSARLCNSNDYTLQINLSSMSYLASGIATLIQAIFGCRLPIIQGPSFSVFAPIAALEQLPSWECNSPNNTAVYEILSPRDKLRSISGGVLLASLVQMSLGAFGLIGLLMKVIGPLTIVPTIFLLGYTLITPMVSMCEPSWSIAFLQASLILLFSNLMGKLEVPIPFFSCKQRKCKKINYQLFRTMPIFLAMALTWSLSAIFTHYNIFSSNPNSTSFKARTDAKTNVISKTPYFTLPNPGDIGNPKFELPAFMGILIAVITSTLESVGDYHAAAAISEEQPPPKHAINRGIFMEGVSGVFTGIMNAGHLTTSYSDPVFGGTVMALIALLTGLGFSYLHYVDVRSTRNMLVLGMAIIVAVSITSFLSSHKGYIQTSIPLLTATLTVLLHSPMFLGGLMACILDNILPGSAESRGIKSWRQHKDAEGSAKADRDEIYKLPFQHKYENSRIFKVLCKISPLFPNFTMPDITKCFRR</sequence>
<protein>
    <submittedName>
        <fullName evidence="14">DgyrCDS5365</fullName>
    </submittedName>
</protein>
<feature type="transmembrane region" description="Helical" evidence="9">
    <location>
        <begin position="1403"/>
        <end position="1423"/>
    </location>
</feature>
<dbReference type="OrthoDB" id="6156080at2759"/>
<feature type="transmembrane region" description="Helical" evidence="9">
    <location>
        <begin position="1327"/>
        <end position="1345"/>
    </location>
</feature>
<evidence type="ECO:0000259" key="12">
    <source>
        <dbReference type="PROSITE" id="PS50268"/>
    </source>
</evidence>
<dbReference type="PROSITE" id="PS00022">
    <property type="entry name" value="EGF_1"/>
    <property type="match status" value="1"/>
</dbReference>
<evidence type="ECO:0000256" key="6">
    <source>
        <dbReference type="PROSITE-ProRule" id="PRU00043"/>
    </source>
</evidence>
<keyword evidence="4 9" id="KW-1133">Transmembrane helix</keyword>
<dbReference type="PROSITE" id="PS51233">
    <property type="entry name" value="VWFD"/>
    <property type="match status" value="1"/>
</dbReference>
<feature type="domain" description="EGF-like" evidence="11">
    <location>
        <begin position="777"/>
        <end position="809"/>
    </location>
</feature>
<evidence type="ECO:0000259" key="11">
    <source>
        <dbReference type="PROSITE" id="PS50026"/>
    </source>
</evidence>
<evidence type="ECO:0000256" key="7">
    <source>
        <dbReference type="PROSITE-ProRule" id="PRU00076"/>
    </source>
</evidence>
<evidence type="ECO:0000313" key="14">
    <source>
        <dbReference type="EMBL" id="CAD5116485.1"/>
    </source>
</evidence>
<comment type="similarity">
    <text evidence="2">Belongs to the nucleobase:cation symporter-2 (NCS2) (TC 2.A.40) family.</text>
</comment>
<dbReference type="GO" id="GO:0016020">
    <property type="term" value="C:membrane"/>
    <property type="evidence" value="ECO:0007669"/>
    <property type="project" value="UniProtKB-SubCell"/>
</dbReference>
<evidence type="ECO:0000313" key="15">
    <source>
        <dbReference type="Proteomes" id="UP000549394"/>
    </source>
</evidence>
<keyword evidence="10" id="KW-0732">Signal</keyword>
<keyword evidence="6" id="KW-0106">Calcium</keyword>
<dbReference type="PROSITE" id="PS50268">
    <property type="entry name" value="CADHERIN_2"/>
    <property type="match status" value="1"/>
</dbReference>
<dbReference type="PROSITE" id="PS50026">
    <property type="entry name" value="EGF_3"/>
    <property type="match status" value="1"/>
</dbReference>
<keyword evidence="5 9" id="KW-0472">Membrane</keyword>